<name>A0A0N4Z1J1_PARTI</name>
<dbReference type="SUPFAM" id="SSF53474">
    <property type="entry name" value="alpha/beta-Hydrolases"/>
    <property type="match status" value="1"/>
</dbReference>
<reference evidence="4" key="1">
    <citation type="submission" date="2016-03" db="UniProtKB">
        <authorList>
            <consortium name="WormBaseParasite"/>
        </authorList>
    </citation>
    <scope>IDENTIFICATION</scope>
</reference>
<proteinExistence type="predicted"/>
<evidence type="ECO:0000256" key="1">
    <source>
        <dbReference type="SAM" id="Phobius"/>
    </source>
</evidence>
<protein>
    <submittedName>
        <fullName evidence="4">COesterase domain-containing protein</fullName>
    </submittedName>
</protein>
<organism evidence="3 4">
    <name type="scientific">Parastrongyloides trichosuri</name>
    <name type="common">Possum-specific nematode worm</name>
    <dbReference type="NCBI Taxonomy" id="131310"/>
    <lineage>
        <taxon>Eukaryota</taxon>
        <taxon>Metazoa</taxon>
        <taxon>Ecdysozoa</taxon>
        <taxon>Nematoda</taxon>
        <taxon>Chromadorea</taxon>
        <taxon>Rhabditida</taxon>
        <taxon>Tylenchina</taxon>
        <taxon>Panagrolaimomorpha</taxon>
        <taxon>Strongyloidoidea</taxon>
        <taxon>Strongyloididae</taxon>
        <taxon>Parastrongyloides</taxon>
    </lineage>
</organism>
<dbReference type="Pfam" id="PF00135">
    <property type="entry name" value="COesterase"/>
    <property type="match status" value="1"/>
</dbReference>
<dbReference type="WBParaSite" id="PTRK_0000066800.1">
    <property type="protein sequence ID" value="PTRK_0000066800.1"/>
    <property type="gene ID" value="PTRK_0000066800"/>
</dbReference>
<evidence type="ECO:0000313" key="3">
    <source>
        <dbReference type="Proteomes" id="UP000038045"/>
    </source>
</evidence>
<dbReference type="AlphaFoldDB" id="A0A0N4Z1J1"/>
<evidence type="ECO:0000259" key="2">
    <source>
        <dbReference type="Pfam" id="PF00135"/>
    </source>
</evidence>
<keyword evidence="1" id="KW-0472">Membrane</keyword>
<accession>A0A0N4Z1J1</accession>
<keyword evidence="1" id="KW-0812">Transmembrane</keyword>
<evidence type="ECO:0000313" key="4">
    <source>
        <dbReference type="WBParaSite" id="PTRK_0000066800.1"/>
    </source>
</evidence>
<feature type="transmembrane region" description="Helical" evidence="1">
    <location>
        <begin position="6"/>
        <end position="24"/>
    </location>
</feature>
<dbReference type="Proteomes" id="UP000038045">
    <property type="component" value="Unplaced"/>
</dbReference>
<dbReference type="InterPro" id="IPR002018">
    <property type="entry name" value="CarbesteraseB"/>
</dbReference>
<sequence length="70" mass="8118">MNNYSIKYSSILFIITQFIVNIIYCKYIPGKKLDFPQKDEVDEYLGIPYAKPPVGPLRFMPPVKADYPNT</sequence>
<keyword evidence="3" id="KW-1185">Reference proteome</keyword>
<keyword evidence="1" id="KW-1133">Transmembrane helix</keyword>
<dbReference type="InterPro" id="IPR029058">
    <property type="entry name" value="AB_hydrolase_fold"/>
</dbReference>
<feature type="domain" description="Carboxylesterase type B" evidence="2">
    <location>
        <begin position="28"/>
        <end position="65"/>
    </location>
</feature>
<dbReference type="Gene3D" id="3.40.50.1820">
    <property type="entry name" value="alpha/beta hydrolase"/>
    <property type="match status" value="1"/>
</dbReference>